<feature type="transmembrane region" description="Helical" evidence="5">
    <location>
        <begin position="92"/>
        <end position="109"/>
    </location>
</feature>
<dbReference type="Proteomes" id="UP000267368">
    <property type="component" value="Unassembled WGS sequence"/>
</dbReference>
<feature type="transmembrane region" description="Helical" evidence="5">
    <location>
        <begin position="435"/>
        <end position="454"/>
    </location>
</feature>
<feature type="transmembrane region" description="Helical" evidence="5">
    <location>
        <begin position="316"/>
        <end position="335"/>
    </location>
</feature>
<keyword evidence="8" id="KW-1185">Reference proteome</keyword>
<feature type="transmembrane region" description="Helical" evidence="5">
    <location>
        <begin position="342"/>
        <end position="362"/>
    </location>
</feature>
<evidence type="ECO:0000256" key="1">
    <source>
        <dbReference type="ARBA" id="ARBA00023015"/>
    </source>
</evidence>
<proteinExistence type="predicted"/>
<keyword evidence="5" id="KW-0472">Membrane</keyword>
<dbReference type="PROSITE" id="PS50043">
    <property type="entry name" value="HTH_LUXR_2"/>
    <property type="match status" value="1"/>
</dbReference>
<dbReference type="SMART" id="SM00421">
    <property type="entry name" value="HTH_LUXR"/>
    <property type="match status" value="1"/>
</dbReference>
<feature type="domain" description="HTH luxR-type" evidence="6">
    <location>
        <begin position="488"/>
        <end position="553"/>
    </location>
</feature>
<feature type="transmembrane region" description="Helical" evidence="5">
    <location>
        <begin position="399"/>
        <end position="423"/>
    </location>
</feature>
<evidence type="ECO:0000256" key="4">
    <source>
        <dbReference type="SAM" id="MobiDB-lite"/>
    </source>
</evidence>
<dbReference type="AlphaFoldDB" id="A0A3N0AEF4"/>
<dbReference type="InterPro" id="IPR036388">
    <property type="entry name" value="WH-like_DNA-bd_sf"/>
</dbReference>
<dbReference type="EMBL" id="QICB01000006">
    <property type="protein sequence ID" value="RNL19175.1"/>
    <property type="molecule type" value="Genomic_DNA"/>
</dbReference>
<gene>
    <name evidence="7" type="ORF">DMP07_07475</name>
</gene>
<reference evidence="8" key="1">
    <citation type="submission" date="2018-05" db="EMBL/GenBank/DDBJ databases">
        <title>Genome Sequencing of selected type strains of the family Eggerthellaceae.</title>
        <authorList>
            <person name="Danylec N."/>
            <person name="Stoll D.A."/>
            <person name="Doetsch A."/>
            <person name="Huch M."/>
        </authorList>
    </citation>
    <scope>NUCLEOTIDE SEQUENCE [LARGE SCALE GENOMIC DNA]</scope>
    <source>
        <strain evidence="8">DSM 17537</strain>
    </source>
</reference>
<keyword evidence="5" id="KW-1133">Transmembrane helix</keyword>
<feature type="transmembrane region" description="Helical" evidence="5">
    <location>
        <begin position="374"/>
        <end position="392"/>
    </location>
</feature>
<dbReference type="Gene3D" id="1.10.10.10">
    <property type="entry name" value="Winged helix-like DNA-binding domain superfamily/Winged helix DNA-binding domain"/>
    <property type="match status" value="1"/>
</dbReference>
<feature type="transmembrane region" description="Helical" evidence="5">
    <location>
        <begin position="156"/>
        <end position="175"/>
    </location>
</feature>
<feature type="compositionally biased region" description="Basic and acidic residues" evidence="4">
    <location>
        <begin position="1"/>
        <end position="31"/>
    </location>
</feature>
<dbReference type="PANTHER" id="PTHR44688">
    <property type="entry name" value="DNA-BINDING TRANSCRIPTIONAL ACTIVATOR DEVR_DOSR"/>
    <property type="match status" value="1"/>
</dbReference>
<dbReference type="InterPro" id="IPR016032">
    <property type="entry name" value="Sig_transdc_resp-reg_C-effctor"/>
</dbReference>
<protein>
    <recommendedName>
        <fullName evidence="6">HTH luxR-type domain-containing protein</fullName>
    </recommendedName>
</protein>
<dbReference type="SUPFAM" id="SSF46894">
    <property type="entry name" value="C-terminal effector domain of the bipartite response regulators"/>
    <property type="match status" value="1"/>
</dbReference>
<dbReference type="CDD" id="cd06170">
    <property type="entry name" value="LuxR_C_like"/>
    <property type="match status" value="1"/>
</dbReference>
<dbReference type="PRINTS" id="PR00038">
    <property type="entry name" value="HTHLUXR"/>
</dbReference>
<feature type="transmembrane region" description="Helical" evidence="5">
    <location>
        <begin position="187"/>
        <end position="208"/>
    </location>
</feature>
<keyword evidence="5" id="KW-0812">Transmembrane</keyword>
<dbReference type="InterPro" id="IPR000792">
    <property type="entry name" value="Tscrpt_reg_LuxR_C"/>
</dbReference>
<comment type="caution">
    <text evidence="7">The sequence shown here is derived from an EMBL/GenBank/DDBJ whole genome shotgun (WGS) entry which is preliminary data.</text>
</comment>
<dbReference type="GO" id="GO:0006355">
    <property type="term" value="P:regulation of DNA-templated transcription"/>
    <property type="evidence" value="ECO:0007669"/>
    <property type="project" value="InterPro"/>
</dbReference>
<evidence type="ECO:0000259" key="6">
    <source>
        <dbReference type="PROSITE" id="PS50043"/>
    </source>
</evidence>
<evidence type="ECO:0000256" key="5">
    <source>
        <dbReference type="SAM" id="Phobius"/>
    </source>
</evidence>
<dbReference type="GO" id="GO:0003677">
    <property type="term" value="F:DNA binding"/>
    <property type="evidence" value="ECO:0007669"/>
    <property type="project" value="UniProtKB-KW"/>
</dbReference>
<keyword evidence="1" id="KW-0805">Transcription regulation</keyword>
<evidence type="ECO:0000256" key="2">
    <source>
        <dbReference type="ARBA" id="ARBA00023125"/>
    </source>
</evidence>
<dbReference type="Pfam" id="PF00196">
    <property type="entry name" value="GerE"/>
    <property type="match status" value="1"/>
</dbReference>
<name>A0A3N0AEF4_9ACTN</name>
<evidence type="ECO:0000313" key="8">
    <source>
        <dbReference type="Proteomes" id="UP000267368"/>
    </source>
</evidence>
<accession>A0A3N0AEF4</accession>
<dbReference type="PANTHER" id="PTHR44688:SF16">
    <property type="entry name" value="DNA-BINDING TRANSCRIPTIONAL ACTIVATOR DEVR_DOSR"/>
    <property type="match status" value="1"/>
</dbReference>
<feature type="transmembrane region" description="Helical" evidence="5">
    <location>
        <begin position="283"/>
        <end position="304"/>
    </location>
</feature>
<keyword evidence="3" id="KW-0804">Transcription</keyword>
<sequence length="563" mass="60449">MHRRRAEAGRVSCERRTESRRETRPTLRPESRGVTSPARGILQEMPDEARHPDGGILHGSPNGTPGAAEKPIQWSVDNRRGYPMRNIKGKRAFACALAAVVLMGVYGWIQNSVLFPRFAEFFPIGREIDTAARALLYIGVAVLASKRPALLDAKTVAAVSAVATASSTALLYAAVVLQSTAMATAGILFFELGHIWAVVFYGLAICLLPTSRHTALAAAFGIAASDLVEQLIGILPLEAGLAAMAALPLAALALSWAPASGFMTRMQHASSPSDLEISHPRAFLKPTNALFACILVFSIASGYALTFNEVGNAPNISPVEWAVLLAVAVTIALVRKPGGEDALFSFSVLLVIAGFLAAPFTFEGDAATANALLRIGRNCFDILLWMTVAAIGKQNPFALMIALGLANAARALGTIVGAVAGHAVNDMMPLGGQEAQAITACALFVFVAFLWLGFRGFSFEQTINAVETPRVPTCEEKREESFDEKCTAIGKAHGLTERETEIFLCMAHGRNVGFIQEHFVISRNTVKTHVKRIYKKLDVHSQQELIDLAESGEADRSRRETAQ</sequence>
<keyword evidence="2" id="KW-0238">DNA-binding</keyword>
<feature type="transmembrane region" description="Helical" evidence="5">
    <location>
        <begin position="241"/>
        <end position="262"/>
    </location>
</feature>
<organism evidence="7 8">
    <name type="scientific">Slackia faecicanis</name>
    <dbReference type="NCBI Taxonomy" id="255723"/>
    <lineage>
        <taxon>Bacteria</taxon>
        <taxon>Bacillati</taxon>
        <taxon>Actinomycetota</taxon>
        <taxon>Coriobacteriia</taxon>
        <taxon>Eggerthellales</taxon>
        <taxon>Eggerthellaceae</taxon>
        <taxon>Slackia</taxon>
    </lineage>
</organism>
<evidence type="ECO:0000313" key="7">
    <source>
        <dbReference type="EMBL" id="RNL19175.1"/>
    </source>
</evidence>
<feature type="region of interest" description="Disordered" evidence="4">
    <location>
        <begin position="1"/>
        <end position="70"/>
    </location>
</feature>
<evidence type="ECO:0000256" key="3">
    <source>
        <dbReference type="ARBA" id="ARBA00023163"/>
    </source>
</evidence>